<dbReference type="InterPro" id="IPR029033">
    <property type="entry name" value="His_PPase_superfam"/>
</dbReference>
<dbReference type="EMBL" id="FNOS01000001">
    <property type="protein sequence ID" value="SDX27098.1"/>
    <property type="molecule type" value="Genomic_DNA"/>
</dbReference>
<organism evidence="1 2">
    <name type="scientific">Salimicrobium album</name>
    <dbReference type="NCBI Taxonomy" id="50717"/>
    <lineage>
        <taxon>Bacteria</taxon>
        <taxon>Bacillati</taxon>
        <taxon>Bacillota</taxon>
        <taxon>Bacilli</taxon>
        <taxon>Bacillales</taxon>
        <taxon>Bacillaceae</taxon>
        <taxon>Salimicrobium</taxon>
    </lineage>
</organism>
<dbReference type="Proteomes" id="UP000198647">
    <property type="component" value="Unassembled WGS sequence"/>
</dbReference>
<dbReference type="InterPro" id="IPR050275">
    <property type="entry name" value="PGM_Phosphatase"/>
</dbReference>
<evidence type="ECO:0000313" key="1">
    <source>
        <dbReference type="EMBL" id="SDX27098.1"/>
    </source>
</evidence>
<dbReference type="RefSeq" id="WP_093104674.1">
    <property type="nucleotide sequence ID" value="NZ_FNOS01000001.1"/>
</dbReference>
<dbReference type="CDD" id="cd07067">
    <property type="entry name" value="HP_PGM_like"/>
    <property type="match status" value="1"/>
</dbReference>
<dbReference type="Pfam" id="PF00300">
    <property type="entry name" value="His_Phos_1"/>
    <property type="match status" value="1"/>
</dbReference>
<reference evidence="1 2" key="1">
    <citation type="submission" date="2016-10" db="EMBL/GenBank/DDBJ databases">
        <authorList>
            <person name="Varghese N."/>
            <person name="Submissions S."/>
        </authorList>
    </citation>
    <scope>NUCLEOTIDE SEQUENCE [LARGE SCALE GENOMIC DNA]</scope>
    <source>
        <strain evidence="1 2">DSM 20748</strain>
    </source>
</reference>
<dbReference type="InterPro" id="IPR013078">
    <property type="entry name" value="His_Pase_superF_clade-1"/>
</dbReference>
<evidence type="ECO:0000313" key="2">
    <source>
        <dbReference type="Proteomes" id="UP000198647"/>
    </source>
</evidence>
<dbReference type="Gene3D" id="3.40.50.1240">
    <property type="entry name" value="Phosphoglycerate mutase-like"/>
    <property type="match status" value="1"/>
</dbReference>
<comment type="caution">
    <text evidence="1">The sequence shown here is derived from an EMBL/GenBank/DDBJ whole genome shotgun (WGS) entry which is preliminary data.</text>
</comment>
<keyword evidence="2" id="KW-1185">Reference proteome</keyword>
<name>A0A1H3ACR2_9BACI</name>
<proteinExistence type="predicted"/>
<accession>A0A1H3ACR2</accession>
<sequence>MDRVMLVRHAEAEGQHRDSPLSRRGLKETAALAEELNNWSCCEAVFSSPFLRAIETIKPFAEEHGLSIQTDERLEERILSDVPLEDWEEYIEDSFHDREMKVSGGESARDAKERVREFLEEVDSFTYPLLVTHGEILVYILEHFGMEVSFEDWLSFSYPDAILLEKDGNQWKFRRIWHK</sequence>
<dbReference type="PANTHER" id="PTHR48100:SF1">
    <property type="entry name" value="HISTIDINE PHOSPHATASE FAMILY PROTEIN-RELATED"/>
    <property type="match status" value="1"/>
</dbReference>
<gene>
    <name evidence="1" type="ORF">SAMN04488081_0003</name>
</gene>
<dbReference type="SUPFAM" id="SSF53254">
    <property type="entry name" value="Phosphoglycerate mutase-like"/>
    <property type="match status" value="1"/>
</dbReference>
<dbReference type="PANTHER" id="PTHR48100">
    <property type="entry name" value="BROAD-SPECIFICITY PHOSPHATASE YOR283W-RELATED"/>
    <property type="match status" value="1"/>
</dbReference>
<dbReference type="SMART" id="SM00855">
    <property type="entry name" value="PGAM"/>
    <property type="match status" value="1"/>
</dbReference>
<protein>
    <submittedName>
        <fullName evidence="1">2,3-bisphosphoglycerate-dependent phosphoglycerate mutase</fullName>
    </submittedName>
</protein>